<reference evidence="2 3" key="1">
    <citation type="journal article" date="2023" name="Plants (Basel)">
        <title>Bridging the Gap: Combining Genomics and Transcriptomics Approaches to Understand Stylosanthes scabra, an Orphan Legume from the Brazilian Caatinga.</title>
        <authorList>
            <person name="Ferreira-Neto J.R.C."/>
            <person name="da Silva M.D."/>
            <person name="Binneck E."/>
            <person name="de Melo N.F."/>
            <person name="da Silva R.H."/>
            <person name="de Melo A.L.T.M."/>
            <person name="Pandolfi V."/>
            <person name="Bustamante F.O."/>
            <person name="Brasileiro-Vidal A.C."/>
            <person name="Benko-Iseppon A.M."/>
        </authorList>
    </citation>
    <scope>NUCLEOTIDE SEQUENCE [LARGE SCALE GENOMIC DNA]</scope>
    <source>
        <tissue evidence="2">Leaves</tissue>
    </source>
</reference>
<evidence type="ECO:0000313" key="3">
    <source>
        <dbReference type="Proteomes" id="UP001341840"/>
    </source>
</evidence>
<comment type="caution">
    <text evidence="2">The sequence shown here is derived from an EMBL/GenBank/DDBJ whole genome shotgun (WGS) entry which is preliminary data.</text>
</comment>
<name>A0ABU6V2H2_9FABA</name>
<evidence type="ECO:0000313" key="2">
    <source>
        <dbReference type="EMBL" id="MED6167806.1"/>
    </source>
</evidence>
<protein>
    <submittedName>
        <fullName evidence="2">Uncharacterized protein</fullName>
    </submittedName>
</protein>
<keyword evidence="1" id="KW-0812">Transmembrane</keyword>
<feature type="transmembrane region" description="Helical" evidence="1">
    <location>
        <begin position="12"/>
        <end position="31"/>
    </location>
</feature>
<dbReference type="PROSITE" id="PS51257">
    <property type="entry name" value="PROKAR_LIPOPROTEIN"/>
    <property type="match status" value="1"/>
</dbReference>
<keyword evidence="1" id="KW-1133">Transmembrane helix</keyword>
<evidence type="ECO:0000256" key="1">
    <source>
        <dbReference type="SAM" id="Phobius"/>
    </source>
</evidence>
<sequence>MALWCVRIGSSNGLLGFACDLLVPFALFSHFRSELRPLNPEILEHTYQDIMQNGKHDLVYLLQPPPPLIVALVSIIAPFSSNYVKFMQSKKRMHIGPAFNQFHLELQQRVCQCSARCNVNFHNQLALVNVIADDERYSLTVMKVHYLISTSTVVYYSVPSLSLPFHSVNRVRTVGV</sequence>
<proteinExistence type="predicted"/>
<accession>A0ABU6V2H2</accession>
<dbReference type="Proteomes" id="UP001341840">
    <property type="component" value="Unassembled WGS sequence"/>
</dbReference>
<organism evidence="2 3">
    <name type="scientific">Stylosanthes scabra</name>
    <dbReference type="NCBI Taxonomy" id="79078"/>
    <lineage>
        <taxon>Eukaryota</taxon>
        <taxon>Viridiplantae</taxon>
        <taxon>Streptophyta</taxon>
        <taxon>Embryophyta</taxon>
        <taxon>Tracheophyta</taxon>
        <taxon>Spermatophyta</taxon>
        <taxon>Magnoliopsida</taxon>
        <taxon>eudicotyledons</taxon>
        <taxon>Gunneridae</taxon>
        <taxon>Pentapetalae</taxon>
        <taxon>rosids</taxon>
        <taxon>fabids</taxon>
        <taxon>Fabales</taxon>
        <taxon>Fabaceae</taxon>
        <taxon>Papilionoideae</taxon>
        <taxon>50 kb inversion clade</taxon>
        <taxon>dalbergioids sensu lato</taxon>
        <taxon>Dalbergieae</taxon>
        <taxon>Pterocarpus clade</taxon>
        <taxon>Stylosanthes</taxon>
    </lineage>
</organism>
<keyword evidence="1" id="KW-0472">Membrane</keyword>
<feature type="transmembrane region" description="Helical" evidence="1">
    <location>
        <begin position="67"/>
        <end position="84"/>
    </location>
</feature>
<keyword evidence="3" id="KW-1185">Reference proteome</keyword>
<gene>
    <name evidence="2" type="ORF">PIB30_006086</name>
</gene>
<dbReference type="EMBL" id="JASCZI010151047">
    <property type="protein sequence ID" value="MED6167806.1"/>
    <property type="molecule type" value="Genomic_DNA"/>
</dbReference>